<dbReference type="Proteomes" id="UP000499080">
    <property type="component" value="Unassembled WGS sequence"/>
</dbReference>
<organism evidence="1 2">
    <name type="scientific">Araneus ventricosus</name>
    <name type="common">Orbweaver spider</name>
    <name type="synonym">Epeira ventricosa</name>
    <dbReference type="NCBI Taxonomy" id="182803"/>
    <lineage>
        <taxon>Eukaryota</taxon>
        <taxon>Metazoa</taxon>
        <taxon>Ecdysozoa</taxon>
        <taxon>Arthropoda</taxon>
        <taxon>Chelicerata</taxon>
        <taxon>Arachnida</taxon>
        <taxon>Araneae</taxon>
        <taxon>Araneomorphae</taxon>
        <taxon>Entelegynae</taxon>
        <taxon>Araneoidea</taxon>
        <taxon>Araneidae</taxon>
        <taxon>Araneus</taxon>
    </lineage>
</organism>
<name>A0A4Y2PZL2_ARAVE</name>
<dbReference type="EMBL" id="BGPR01012433">
    <property type="protein sequence ID" value="GBN56040.1"/>
    <property type="molecule type" value="Genomic_DNA"/>
</dbReference>
<accession>A0A4Y2PZL2</accession>
<evidence type="ECO:0000313" key="1">
    <source>
        <dbReference type="EMBL" id="GBN56040.1"/>
    </source>
</evidence>
<proteinExistence type="predicted"/>
<gene>
    <name evidence="1" type="ORF">AVEN_16468_1</name>
</gene>
<reference evidence="1 2" key="1">
    <citation type="journal article" date="2019" name="Sci. Rep.">
        <title>Orb-weaving spider Araneus ventricosus genome elucidates the spidroin gene catalogue.</title>
        <authorList>
            <person name="Kono N."/>
            <person name="Nakamura H."/>
            <person name="Ohtoshi R."/>
            <person name="Moran D.A.P."/>
            <person name="Shinohara A."/>
            <person name="Yoshida Y."/>
            <person name="Fujiwara M."/>
            <person name="Mori M."/>
            <person name="Tomita M."/>
            <person name="Arakawa K."/>
        </authorList>
    </citation>
    <scope>NUCLEOTIDE SEQUENCE [LARGE SCALE GENOMIC DNA]</scope>
</reference>
<keyword evidence="2" id="KW-1185">Reference proteome</keyword>
<comment type="caution">
    <text evidence="1">The sequence shown here is derived from an EMBL/GenBank/DDBJ whole genome shotgun (WGS) entry which is preliminary data.</text>
</comment>
<protein>
    <submittedName>
        <fullName evidence="1">Uncharacterized protein</fullName>
    </submittedName>
</protein>
<sequence length="81" mass="9406">MSTTTWVKMSLLINELRKRNPLLPEILFQDFLNVDSDVICTEEISDEQIIAGIMNEKEELSYFEQDENEITQRPTAKQAAE</sequence>
<dbReference type="AlphaFoldDB" id="A0A4Y2PZL2"/>
<evidence type="ECO:0000313" key="2">
    <source>
        <dbReference type="Proteomes" id="UP000499080"/>
    </source>
</evidence>